<comment type="caution">
    <text evidence="1">The sequence shown here is derived from an EMBL/GenBank/DDBJ whole genome shotgun (WGS) entry which is preliminary data.</text>
</comment>
<reference evidence="1 2" key="1">
    <citation type="journal article" date="2024" name="Ann. Entomol. Soc. Am.">
        <title>Genomic analyses of the southern and eastern yellowjacket wasps (Hymenoptera: Vespidae) reveal evolutionary signatures of social life.</title>
        <authorList>
            <person name="Catto M.A."/>
            <person name="Caine P.B."/>
            <person name="Orr S.E."/>
            <person name="Hunt B.G."/>
            <person name="Goodisman M.A.D."/>
        </authorList>
    </citation>
    <scope>NUCLEOTIDE SEQUENCE [LARGE SCALE GENOMIC DNA]</scope>
    <source>
        <strain evidence="1">232</strain>
        <tissue evidence="1">Head and thorax</tissue>
    </source>
</reference>
<organism evidence="1 2">
    <name type="scientific">Vespula maculifrons</name>
    <name type="common">Eastern yellow jacket</name>
    <name type="synonym">Wasp</name>
    <dbReference type="NCBI Taxonomy" id="7453"/>
    <lineage>
        <taxon>Eukaryota</taxon>
        <taxon>Metazoa</taxon>
        <taxon>Ecdysozoa</taxon>
        <taxon>Arthropoda</taxon>
        <taxon>Hexapoda</taxon>
        <taxon>Insecta</taxon>
        <taxon>Pterygota</taxon>
        <taxon>Neoptera</taxon>
        <taxon>Endopterygota</taxon>
        <taxon>Hymenoptera</taxon>
        <taxon>Apocrita</taxon>
        <taxon>Aculeata</taxon>
        <taxon>Vespoidea</taxon>
        <taxon>Vespidae</taxon>
        <taxon>Vespinae</taxon>
        <taxon>Vespula</taxon>
    </lineage>
</organism>
<dbReference type="AlphaFoldDB" id="A0ABD2AV73"/>
<proteinExistence type="predicted"/>
<dbReference type="EMBL" id="JAYRBN010000114">
    <property type="protein sequence ID" value="KAL2723590.1"/>
    <property type="molecule type" value="Genomic_DNA"/>
</dbReference>
<accession>A0ABD2AV73</accession>
<sequence>MDQNVFAFSTLLSAIGRLQALRVNKNHDTVIDLNILRQNMVRLRTAACGSYKISQRAEQSTSIYCYQYEYWWCAVSCHEVNNKFSSKSMSNFISQYVNKKREVRGEIPKGYTQCHVPAVFGHHEKYRDRGYYYNGEKYEFQKICLQKKLKRHEYVAKENKDGLIVLKWKDKL</sequence>
<dbReference type="Proteomes" id="UP001607303">
    <property type="component" value="Unassembled WGS sequence"/>
</dbReference>
<evidence type="ECO:0000313" key="1">
    <source>
        <dbReference type="EMBL" id="KAL2723590.1"/>
    </source>
</evidence>
<protein>
    <submittedName>
        <fullName evidence="1">Uncharacterized protein</fullName>
    </submittedName>
</protein>
<evidence type="ECO:0000313" key="2">
    <source>
        <dbReference type="Proteomes" id="UP001607303"/>
    </source>
</evidence>
<name>A0ABD2AV73_VESMC</name>
<gene>
    <name evidence="1" type="ORF">V1477_019441</name>
</gene>
<keyword evidence="2" id="KW-1185">Reference proteome</keyword>